<dbReference type="Pfam" id="PF01547">
    <property type="entry name" value="SBP_bac_1"/>
    <property type="match status" value="1"/>
</dbReference>
<gene>
    <name evidence="1" type="ORF">C5E45_25825</name>
</gene>
<protein>
    <submittedName>
        <fullName evidence="1">ABC transporter</fullName>
    </submittedName>
</protein>
<comment type="caution">
    <text evidence="1">The sequence shown here is derived from an EMBL/GenBank/DDBJ whole genome shotgun (WGS) entry which is preliminary data.</text>
</comment>
<evidence type="ECO:0000313" key="1">
    <source>
        <dbReference type="EMBL" id="PPJ35479.1"/>
    </source>
</evidence>
<dbReference type="PANTHER" id="PTHR43649:SF30">
    <property type="entry name" value="ABC TRANSPORTER SUBSTRATE-BINDING PROTEIN"/>
    <property type="match status" value="1"/>
</dbReference>
<evidence type="ECO:0000313" key="2">
    <source>
        <dbReference type="Proteomes" id="UP000239874"/>
    </source>
</evidence>
<accession>A0A2S6AJR6</accession>
<dbReference type="EMBL" id="PSZC01000021">
    <property type="protein sequence ID" value="PPJ35479.1"/>
    <property type="molecule type" value="Genomic_DNA"/>
</dbReference>
<dbReference type="Gene3D" id="3.40.190.10">
    <property type="entry name" value="Periplasmic binding protein-like II"/>
    <property type="match status" value="1"/>
</dbReference>
<dbReference type="CDD" id="cd13585">
    <property type="entry name" value="PBP2_TMBP_like"/>
    <property type="match status" value="1"/>
</dbReference>
<proteinExistence type="predicted"/>
<name>A0A2S6AJR6_9NOCA</name>
<dbReference type="InterPro" id="IPR006059">
    <property type="entry name" value="SBP"/>
</dbReference>
<dbReference type="AlphaFoldDB" id="A0A2S6AJR6"/>
<dbReference type="PANTHER" id="PTHR43649">
    <property type="entry name" value="ARABINOSE-BINDING PROTEIN-RELATED"/>
    <property type="match status" value="1"/>
</dbReference>
<dbReference type="PROSITE" id="PS51318">
    <property type="entry name" value="TAT"/>
    <property type="match status" value="1"/>
</dbReference>
<dbReference type="SUPFAM" id="SSF53850">
    <property type="entry name" value="Periplasmic binding protein-like II"/>
    <property type="match status" value="1"/>
</dbReference>
<organism evidence="1 2">
    <name type="scientific">Nocardia nova</name>
    <dbReference type="NCBI Taxonomy" id="37330"/>
    <lineage>
        <taxon>Bacteria</taxon>
        <taxon>Bacillati</taxon>
        <taxon>Actinomycetota</taxon>
        <taxon>Actinomycetes</taxon>
        <taxon>Mycobacteriales</taxon>
        <taxon>Nocardiaceae</taxon>
        <taxon>Nocardia</taxon>
    </lineage>
</organism>
<reference evidence="1 2" key="1">
    <citation type="submission" date="2018-02" db="EMBL/GenBank/DDBJ databases">
        <title>8 Nocardia nova and 1 Nocardia cyriacigeorgica strain used for evolution to TMP-SMX.</title>
        <authorList>
            <person name="Mehta H."/>
            <person name="Weng J."/>
            <person name="Shamoo Y."/>
        </authorList>
    </citation>
    <scope>NUCLEOTIDE SEQUENCE [LARGE SCALE GENOMIC DNA]</scope>
    <source>
        <strain evidence="1 2">MDA3139</strain>
    </source>
</reference>
<sequence>MKFACCSRTGARVASTRRFDRRTLLRGAAAAGAAAAASSMTGCGDNDDDALTFFFQAKPDEAKVRLEIIDEFRKLHPDIKVRTQMSGPDPQTQILTYCAGGKCPDVLMSWDLSYSFLAERGIFENLDTILDKDPAYAAELKKDSSMPLYNTFRYKNAQHALPEQWAGIFLYYNRKLFADAKLASPPARWEDAWSFDEFLGAAQALTKRDSSGDVIQWGFVDPWTVYYSASCFGMNNGIEWFTPSVDPTRTNIDNDAFIEGVQFYTDLSTRHRVMPKIEFQQSLSSSDMFAQGKAAMALSGHWMYSTYAGQEDLDFDVTVLPVGPRGTAARSDIGTTGLSIAADSPRKEQAWEFVKFATGPVGQAVIAQSGLFVPALKSALASEGFAQAHTKVHNLEVFHGGDHANNLPVTPAWPRVDAVIEQGYDHVFRGAASAEWFKQGLAGQINDLLEAQ</sequence>
<dbReference type="InterPro" id="IPR050490">
    <property type="entry name" value="Bact_solute-bd_prot1"/>
</dbReference>
<dbReference type="Proteomes" id="UP000239874">
    <property type="component" value="Unassembled WGS sequence"/>
</dbReference>
<dbReference type="InterPro" id="IPR006311">
    <property type="entry name" value="TAT_signal"/>
</dbReference>